<dbReference type="Proteomes" id="UP000593574">
    <property type="component" value="Unassembled WGS sequence"/>
</dbReference>
<reference evidence="2 3" key="1">
    <citation type="journal article" date="2019" name="Genome Biol. Evol.">
        <title>Insights into the evolution of the New World diploid cottons (Gossypium, subgenus Houzingenia) based on genome sequencing.</title>
        <authorList>
            <person name="Grover C.E."/>
            <person name="Arick M.A. 2nd"/>
            <person name="Thrash A."/>
            <person name="Conover J.L."/>
            <person name="Sanders W.S."/>
            <person name="Peterson D.G."/>
            <person name="Frelichowski J.E."/>
            <person name="Scheffler J.A."/>
            <person name="Scheffler B.E."/>
            <person name="Wendel J.F."/>
        </authorList>
    </citation>
    <scope>NUCLEOTIDE SEQUENCE [LARGE SCALE GENOMIC DNA]</scope>
    <source>
        <strain evidence="2">4</strain>
        <tissue evidence="2">Leaf</tissue>
    </source>
</reference>
<dbReference type="InterPro" id="IPR027246">
    <property type="entry name" value="Porin_Euk/Tom40"/>
</dbReference>
<dbReference type="AlphaFoldDB" id="A0A7J9B0R1"/>
<proteinExistence type="inferred from homology"/>
<comment type="caution">
    <text evidence="2">The sequence shown here is derived from an EMBL/GenBank/DDBJ whole genome shotgun (WGS) entry which is preliminary data.</text>
</comment>
<dbReference type="EMBL" id="JABEZV010440978">
    <property type="protein sequence ID" value="MBA0729908.1"/>
    <property type="molecule type" value="Genomic_DNA"/>
</dbReference>
<evidence type="ECO:0000313" key="2">
    <source>
        <dbReference type="EMBL" id="MBA0729908.1"/>
    </source>
</evidence>
<name>A0A7J9B0R1_9ROSI</name>
<evidence type="ECO:0000313" key="3">
    <source>
        <dbReference type="Proteomes" id="UP000593574"/>
    </source>
</evidence>
<sequence length="278" mass="31909">ETLLRQLQLLILSLPLKDLIVLKWRIEGNVDSVVDVENKSIVFHHCVKSQLYQFLTEQDEDDKEHQLHFFFLSLSLKFEAKNKISWARVLASTLKIGKKARDLLYKDYQTDQKFTLTTSSPTGVAITSARTRKGDLFLVNVNTQLKFRNVTIDIKVDTSSNLFTTITVDEPAPVLNAIFGFRVPDQRSDKLQNSISYFNLHPSKLPSCFGFRRENVLLRMCLRYCWTCLFFRFCVYQIELQYLHEYVGISSSIGLTVNPIVNFLAVLGTNVIALGTDI</sequence>
<dbReference type="Pfam" id="PF01459">
    <property type="entry name" value="Porin_3"/>
    <property type="match status" value="1"/>
</dbReference>
<dbReference type="PANTHER" id="PTHR11743">
    <property type="entry name" value="VOLTAGE-DEPENDENT ANION-SELECTIVE CHANNEL"/>
    <property type="match status" value="1"/>
</dbReference>
<accession>A0A7J9B0R1</accession>
<organism evidence="2 3">
    <name type="scientific">Gossypium laxum</name>
    <dbReference type="NCBI Taxonomy" id="34288"/>
    <lineage>
        <taxon>Eukaryota</taxon>
        <taxon>Viridiplantae</taxon>
        <taxon>Streptophyta</taxon>
        <taxon>Embryophyta</taxon>
        <taxon>Tracheophyta</taxon>
        <taxon>Spermatophyta</taxon>
        <taxon>Magnoliopsida</taxon>
        <taxon>eudicotyledons</taxon>
        <taxon>Gunneridae</taxon>
        <taxon>Pentapetalae</taxon>
        <taxon>rosids</taxon>
        <taxon>malvids</taxon>
        <taxon>Malvales</taxon>
        <taxon>Malvaceae</taxon>
        <taxon>Malvoideae</taxon>
        <taxon>Gossypium</taxon>
    </lineage>
</organism>
<evidence type="ECO:0000256" key="1">
    <source>
        <dbReference type="ARBA" id="ARBA00009624"/>
    </source>
</evidence>
<dbReference type="GO" id="GO:0005741">
    <property type="term" value="C:mitochondrial outer membrane"/>
    <property type="evidence" value="ECO:0007669"/>
    <property type="project" value="InterPro"/>
</dbReference>
<comment type="similarity">
    <text evidence="1">Belongs to the eukaryotic mitochondrial porin (TC 1.B.8.1) family.</text>
</comment>
<gene>
    <name evidence="2" type="ORF">Golax_025822</name>
</gene>
<dbReference type="InterPro" id="IPR001925">
    <property type="entry name" value="Porin_Euk"/>
</dbReference>
<dbReference type="Gene3D" id="2.40.160.10">
    <property type="entry name" value="Porin"/>
    <property type="match status" value="1"/>
</dbReference>
<dbReference type="PANTHER" id="PTHR11743:SF60">
    <property type="entry name" value="MITOCHONDRIAL OUTER MEMBRANE PROTEIN PORIN 1"/>
    <property type="match status" value="1"/>
</dbReference>
<keyword evidence="3" id="KW-1185">Reference proteome</keyword>
<protein>
    <submittedName>
        <fullName evidence="2">Uncharacterized protein</fullName>
    </submittedName>
</protein>
<dbReference type="GO" id="GO:0008308">
    <property type="term" value="F:voltage-gated monoatomic anion channel activity"/>
    <property type="evidence" value="ECO:0007669"/>
    <property type="project" value="InterPro"/>
</dbReference>
<feature type="non-terminal residue" evidence="2">
    <location>
        <position position="1"/>
    </location>
</feature>
<dbReference type="InterPro" id="IPR023614">
    <property type="entry name" value="Porin_dom_sf"/>
</dbReference>